<feature type="compositionally biased region" description="Polar residues" evidence="2">
    <location>
        <begin position="728"/>
        <end position="738"/>
    </location>
</feature>
<keyword evidence="1" id="KW-0443">Lipid metabolism</keyword>
<feature type="domain" description="Glycosyltransferase family 28 N-terminal" evidence="3">
    <location>
        <begin position="137"/>
        <end position="273"/>
    </location>
</feature>
<dbReference type="AlphaFoldDB" id="A0A319C8V7"/>
<dbReference type="Gene3D" id="3.40.50.2000">
    <property type="entry name" value="Glycogen Phosphorylase B"/>
    <property type="match status" value="2"/>
</dbReference>
<dbReference type="InterPro" id="IPR004276">
    <property type="entry name" value="GlycoTrans_28_N"/>
</dbReference>
<feature type="compositionally biased region" description="Polar residues" evidence="2">
    <location>
        <begin position="747"/>
        <end position="756"/>
    </location>
</feature>
<dbReference type="GO" id="GO:0005975">
    <property type="term" value="P:carbohydrate metabolic process"/>
    <property type="evidence" value="ECO:0007669"/>
    <property type="project" value="InterPro"/>
</dbReference>
<dbReference type="Proteomes" id="UP000248405">
    <property type="component" value="Unassembled WGS sequence"/>
</dbReference>
<organism evidence="5 6">
    <name type="scientific">Aspergillus vadensis (strain CBS 113365 / IMI 142717 / IBT 24658)</name>
    <dbReference type="NCBI Taxonomy" id="1448311"/>
    <lineage>
        <taxon>Eukaryota</taxon>
        <taxon>Fungi</taxon>
        <taxon>Dikarya</taxon>
        <taxon>Ascomycota</taxon>
        <taxon>Pezizomycotina</taxon>
        <taxon>Eurotiomycetes</taxon>
        <taxon>Eurotiomycetidae</taxon>
        <taxon>Eurotiales</taxon>
        <taxon>Aspergillaceae</taxon>
        <taxon>Aspergillus</taxon>
        <taxon>Aspergillus subgen. Circumdati</taxon>
    </lineage>
</organism>
<dbReference type="GO" id="GO:0035251">
    <property type="term" value="F:UDP-glucosyltransferase activity"/>
    <property type="evidence" value="ECO:0007669"/>
    <property type="project" value="UniProtKB-ARBA"/>
</dbReference>
<dbReference type="PANTHER" id="PTHR48050:SF13">
    <property type="entry name" value="STEROL 3-BETA-GLUCOSYLTRANSFERASE UGT80A2"/>
    <property type="match status" value="1"/>
</dbReference>
<dbReference type="InterPro" id="IPR050426">
    <property type="entry name" value="Glycosyltransferase_28"/>
</dbReference>
<dbReference type="Pfam" id="PF03033">
    <property type="entry name" value="Glyco_transf_28"/>
    <property type="match status" value="1"/>
</dbReference>
<dbReference type="RefSeq" id="XP_025568667.1">
    <property type="nucleotide sequence ID" value="XM_025702606.1"/>
</dbReference>
<reference evidence="5" key="1">
    <citation type="submission" date="2016-12" db="EMBL/GenBank/DDBJ databases">
        <title>The genomes of Aspergillus section Nigri reveals drivers in fungal speciation.</title>
        <authorList>
            <consortium name="DOE Joint Genome Institute"/>
            <person name="Vesth T.C."/>
            <person name="Nybo J."/>
            <person name="Theobald S."/>
            <person name="Brandl J."/>
            <person name="Frisvad J.C."/>
            <person name="Nielsen K.F."/>
            <person name="Lyhne E.K."/>
            <person name="Kogle M.E."/>
            <person name="Kuo A."/>
            <person name="Riley R."/>
            <person name="Clum A."/>
            <person name="Nolan M."/>
            <person name="Lipzen A."/>
            <person name="Salamov A."/>
            <person name="Henrissat B."/>
            <person name="Wiebenga A."/>
            <person name="De Vries R.P."/>
            <person name="Grigoriev I.V."/>
            <person name="Mortensen U.H."/>
            <person name="Andersen M.R."/>
            <person name="Baker S.E."/>
        </authorList>
    </citation>
    <scope>NUCLEOTIDE SEQUENCE [LARGE SCALE GENOMIC DNA]</scope>
    <source>
        <strain evidence="5">CBS 113365</strain>
    </source>
</reference>
<evidence type="ECO:0000256" key="2">
    <source>
        <dbReference type="SAM" id="MobiDB-lite"/>
    </source>
</evidence>
<evidence type="ECO:0000256" key="1">
    <source>
        <dbReference type="ARBA" id="ARBA00023098"/>
    </source>
</evidence>
<feature type="region of interest" description="Disordered" evidence="2">
    <location>
        <begin position="1"/>
        <end position="28"/>
    </location>
</feature>
<evidence type="ECO:0000313" key="6">
    <source>
        <dbReference type="Proteomes" id="UP000248405"/>
    </source>
</evidence>
<evidence type="ECO:0000259" key="4">
    <source>
        <dbReference type="Pfam" id="PF06722"/>
    </source>
</evidence>
<dbReference type="PANTHER" id="PTHR48050">
    <property type="entry name" value="STEROL 3-BETA-GLUCOSYLTRANSFERASE"/>
    <property type="match status" value="1"/>
</dbReference>
<evidence type="ECO:0000313" key="5">
    <source>
        <dbReference type="EMBL" id="PYH74873.1"/>
    </source>
</evidence>
<dbReference type="OrthoDB" id="5835829at2759"/>
<sequence length="798" mass="88275">MSDNLKETKPAEDYSSHNECFEDPPPAYSSARNSCVSSEISLFTIEPDFAPEFTNDSRDVENYCAAAEDEKLSLSPDLAARTSAFIQAFMRPKAQARLVSVGLDEKEPQHTGQIAQTRDNVKPPPLDIVLMVVEESIRPFIAVAKQLSRDSHRVRIAAAASWEHLVRSQGLDFFAITYDHELPLSMHNMGDSHPSDEAQARLQYLRRVQQSYYEVYNRCWRACIAPFKGDHRPFLADAIIANPMARAHIHCAERLSIPLHIMSALPQTPTRAFAHPHARINPYDGVDQSTANVLSYAIVEESTWNVLTCSSIFSDSILKPINKFRQQILGLMSISPVTAGRLVTDHELPHTYFCSKVLVPRPNDWSSNHGRSCCCYRPLSGNSMKDIYRLALIIQAAILKKGYRVLLSRDCRRLSELLNSTNVLIIESVPPEWLLPRVAVVVHNGSPASTQLALQYGKPSVIIATTKNHLSTAHTIAKIGAGASPLMSRTLTSEGLAQAIAFGLRTDVQQSTQAIKRQVEEEAGLENTIRSFYRSLPSQVQTCGITKQDLAMYHIWNRPSLVVSSEAAAVLVQENRIKNTDIVLINRCIYKLQAGNSASYDGTAKEYWNGFANAAKDIVTASDLVSMISGRQKESSADEERKVKRSVARDVGVGTAKFFGHIALLPFTMNTVTYGVKSVKKHQAQGQKREETDIPATYDIAGDDEIDSAASKHPGLSPSREGADPTKQAWQRESSHTGITAGAEARTGSSATPTANQIQLKNEEHVEAICRRHLDRGFKSPKVADTAFRERVLSAFEN</sequence>
<accession>A0A319C8V7</accession>
<proteinExistence type="predicted"/>
<dbReference type="InterPro" id="IPR010610">
    <property type="entry name" value="EryCIII-like_C"/>
</dbReference>
<keyword evidence="6" id="KW-1185">Reference proteome</keyword>
<dbReference type="EMBL" id="KZ821614">
    <property type="protein sequence ID" value="PYH74873.1"/>
    <property type="molecule type" value="Genomic_DNA"/>
</dbReference>
<dbReference type="GO" id="GO:0006629">
    <property type="term" value="P:lipid metabolic process"/>
    <property type="evidence" value="ECO:0007669"/>
    <property type="project" value="UniProtKB-KW"/>
</dbReference>
<evidence type="ECO:0000259" key="3">
    <source>
        <dbReference type="Pfam" id="PF03033"/>
    </source>
</evidence>
<dbReference type="SUPFAM" id="SSF53756">
    <property type="entry name" value="UDP-Glycosyltransferase/glycogen phosphorylase"/>
    <property type="match status" value="1"/>
</dbReference>
<feature type="region of interest" description="Disordered" evidence="2">
    <location>
        <begin position="706"/>
        <end position="756"/>
    </location>
</feature>
<name>A0A319C8V7_ASPVC</name>
<dbReference type="Pfam" id="PF06722">
    <property type="entry name" value="EryCIII-like_C"/>
    <property type="match status" value="1"/>
</dbReference>
<feature type="compositionally biased region" description="Basic and acidic residues" evidence="2">
    <location>
        <begin position="1"/>
        <end position="20"/>
    </location>
</feature>
<protein>
    <submittedName>
        <fullName evidence="5">UDP-Glycosyltransferase/glycogen phosphorylase</fullName>
    </submittedName>
</protein>
<gene>
    <name evidence="5" type="ORF">BO88DRAFT_329755</name>
</gene>
<feature type="domain" description="Erythromycin biosynthesis protein CIII-like C-terminal" evidence="4">
    <location>
        <begin position="421"/>
        <end position="502"/>
    </location>
</feature>
<dbReference type="GeneID" id="37207198"/>